<dbReference type="GO" id="GO:1901678">
    <property type="term" value="P:iron coordination entity transport"/>
    <property type="evidence" value="ECO:0007669"/>
    <property type="project" value="UniProtKB-ARBA"/>
</dbReference>
<dbReference type="Proteomes" id="UP000217507">
    <property type="component" value="Chromosome"/>
</dbReference>
<reference evidence="6 7" key="1">
    <citation type="submission" date="2017-06" db="EMBL/GenBank/DDBJ databases">
        <title>Genome sequencing of cyanobaciteial culture collection at National Institute for Environmental Studies (NIES).</title>
        <authorList>
            <person name="Hirose Y."/>
            <person name="Shimura Y."/>
            <person name="Fujisawa T."/>
            <person name="Nakamura Y."/>
            <person name="Kawachi M."/>
        </authorList>
    </citation>
    <scope>NUCLEOTIDE SEQUENCE [LARGE SCALE GENOMIC DNA]</scope>
    <source>
        <strain evidence="6 7">NIES-23</strain>
    </source>
</reference>
<sequence length="325" mass="36800">MKQFLHRYIKLFILIPLTLVLVNSCYINYPENSGLITTRIKTSECRLIKHPLGESCVPVKPQRVIALDETSMEALLALDLKPIATAQPNIAGSIIQKLGKKAEGIVSLGKDGQPNIEKMVQLNPDLILGFSVSAEQYKLFSQIAPTVTLDYIQFAWKDALSRIAEIIDKSEQAKILLEQYQQRVKELRTFINYNLKEKTVSVSRFYAGNQVPEFRTKYSFPGSLLTEVRIPVPEMQNQLTTNENQPLVSVSLERLELLDADVLFVALDPGAEESFQKYQNTPLWQKLDVVKNQRVYAVDSGYWIFGNILSANAILDDLFKYLVGK</sequence>
<evidence type="ECO:0000259" key="5">
    <source>
        <dbReference type="PROSITE" id="PS50983"/>
    </source>
</evidence>
<evidence type="ECO:0000256" key="1">
    <source>
        <dbReference type="ARBA" id="ARBA00004196"/>
    </source>
</evidence>
<accession>A0A1Z4KFW6</accession>
<dbReference type="AlphaFoldDB" id="A0A1Z4KFW6"/>
<dbReference type="InterPro" id="IPR051313">
    <property type="entry name" value="Bact_iron-sidero_bind"/>
</dbReference>
<gene>
    <name evidence="6" type="ORF">NIES23_06190</name>
</gene>
<dbReference type="CDD" id="cd01146">
    <property type="entry name" value="FhuD"/>
    <property type="match status" value="1"/>
</dbReference>
<dbReference type="InterPro" id="IPR002491">
    <property type="entry name" value="ABC_transptr_periplasmic_BD"/>
</dbReference>
<evidence type="ECO:0000256" key="2">
    <source>
        <dbReference type="ARBA" id="ARBA00008814"/>
    </source>
</evidence>
<evidence type="ECO:0000313" key="7">
    <source>
        <dbReference type="Proteomes" id="UP000217507"/>
    </source>
</evidence>
<comment type="similarity">
    <text evidence="2">Belongs to the bacterial solute-binding protein 8 family.</text>
</comment>
<dbReference type="PROSITE" id="PS50983">
    <property type="entry name" value="FE_B12_PBP"/>
    <property type="match status" value="1"/>
</dbReference>
<protein>
    <submittedName>
        <fullName evidence="6">ABC transporter, iron(III) dicitrate-binding periplasmic protein</fullName>
    </submittedName>
</protein>
<dbReference type="PANTHER" id="PTHR30532">
    <property type="entry name" value="IRON III DICITRATE-BINDING PERIPLASMIC PROTEIN"/>
    <property type="match status" value="1"/>
</dbReference>
<keyword evidence="4" id="KW-0732">Signal</keyword>
<evidence type="ECO:0000256" key="4">
    <source>
        <dbReference type="ARBA" id="ARBA00022729"/>
    </source>
</evidence>
<dbReference type="SUPFAM" id="SSF53807">
    <property type="entry name" value="Helical backbone' metal receptor"/>
    <property type="match status" value="1"/>
</dbReference>
<evidence type="ECO:0000256" key="3">
    <source>
        <dbReference type="ARBA" id="ARBA00022448"/>
    </source>
</evidence>
<dbReference type="GO" id="GO:0030288">
    <property type="term" value="C:outer membrane-bounded periplasmic space"/>
    <property type="evidence" value="ECO:0007669"/>
    <property type="project" value="TreeGrafter"/>
</dbReference>
<name>A0A1Z4KFW6_ANAVA</name>
<keyword evidence="3" id="KW-0813">Transport</keyword>
<evidence type="ECO:0000313" key="6">
    <source>
        <dbReference type="EMBL" id="BAY67837.1"/>
    </source>
</evidence>
<dbReference type="PANTHER" id="PTHR30532:SF25">
    <property type="entry name" value="IRON(III) DICITRATE-BINDING PERIPLASMIC PROTEIN"/>
    <property type="match status" value="1"/>
</dbReference>
<organism evidence="6 7">
    <name type="scientific">Trichormus variabilis NIES-23</name>
    <dbReference type="NCBI Taxonomy" id="1973479"/>
    <lineage>
        <taxon>Bacteria</taxon>
        <taxon>Bacillati</taxon>
        <taxon>Cyanobacteriota</taxon>
        <taxon>Cyanophyceae</taxon>
        <taxon>Nostocales</taxon>
        <taxon>Nostocaceae</taxon>
        <taxon>Trichormus</taxon>
    </lineage>
</organism>
<feature type="domain" description="Fe/B12 periplasmic-binding" evidence="5">
    <location>
        <begin position="63"/>
        <end position="325"/>
    </location>
</feature>
<proteinExistence type="inferred from homology"/>
<comment type="subcellular location">
    <subcellularLocation>
        <location evidence="1">Cell envelope</location>
    </subcellularLocation>
</comment>
<dbReference type="Gene3D" id="3.40.50.1980">
    <property type="entry name" value="Nitrogenase molybdenum iron protein domain"/>
    <property type="match status" value="2"/>
</dbReference>
<dbReference type="Pfam" id="PF01497">
    <property type="entry name" value="Peripla_BP_2"/>
    <property type="match status" value="1"/>
</dbReference>
<dbReference type="EMBL" id="AP018216">
    <property type="protein sequence ID" value="BAY67837.1"/>
    <property type="molecule type" value="Genomic_DNA"/>
</dbReference>